<evidence type="ECO:0008006" key="3">
    <source>
        <dbReference type="Google" id="ProtNLM"/>
    </source>
</evidence>
<sequence length="299" mass="33308">MARLESWLEHAVRTLPPAHARIIAPYAHWSVVRKARRRLLRNYTAASAVRDRSKIRTAITLLADLAADNRTAAELDQPWFERWITAQPAKLGKIAGFLIWGRNHGVLAAIEFHYPRTALPLTTIAAEDHLRRLRHLLTPTCDLPLDVRAAGALILLYALPLTRIHHLTTTDLDPSDNAAHLRVGRQMLLLPPSVAALLSRLAAQPRRGVGTRQYLFPGTRMVNAPISPDQLDTKLNAHGIRVRAERSTSLAQLAATMPPAVLADVLGVHITTAVRWSSVAAQDWIHYLRARQATGNRRR</sequence>
<dbReference type="AlphaFoldDB" id="A0A9Y2III5"/>
<protein>
    <recommendedName>
        <fullName evidence="3">Integrase</fullName>
    </recommendedName>
</protein>
<dbReference type="Proteomes" id="UP001236014">
    <property type="component" value="Chromosome"/>
</dbReference>
<dbReference type="KEGG" id="acab:QRX50_49225"/>
<evidence type="ECO:0000313" key="1">
    <source>
        <dbReference type="EMBL" id="WIX79218.1"/>
    </source>
</evidence>
<dbReference type="RefSeq" id="WP_285969907.1">
    <property type="nucleotide sequence ID" value="NZ_CP127294.1"/>
</dbReference>
<dbReference type="EMBL" id="CP127294">
    <property type="protein sequence ID" value="WIX79218.1"/>
    <property type="molecule type" value="Genomic_DNA"/>
</dbReference>
<name>A0A9Y2III5_9PSEU</name>
<proteinExistence type="predicted"/>
<gene>
    <name evidence="1" type="ORF">QRX50_49225</name>
</gene>
<accession>A0A9Y2III5</accession>
<keyword evidence="2" id="KW-1185">Reference proteome</keyword>
<evidence type="ECO:0000313" key="2">
    <source>
        <dbReference type="Proteomes" id="UP001236014"/>
    </source>
</evidence>
<organism evidence="1 2">
    <name type="scientific">Amycolatopsis carbonis</name>
    <dbReference type="NCBI Taxonomy" id="715471"/>
    <lineage>
        <taxon>Bacteria</taxon>
        <taxon>Bacillati</taxon>
        <taxon>Actinomycetota</taxon>
        <taxon>Actinomycetes</taxon>
        <taxon>Pseudonocardiales</taxon>
        <taxon>Pseudonocardiaceae</taxon>
        <taxon>Amycolatopsis</taxon>
    </lineage>
</organism>
<reference evidence="1 2" key="1">
    <citation type="submission" date="2023-06" db="EMBL/GenBank/DDBJ databases">
        <authorList>
            <person name="Oyuntsetseg B."/>
            <person name="Kim S.B."/>
        </authorList>
    </citation>
    <scope>NUCLEOTIDE SEQUENCE [LARGE SCALE GENOMIC DNA]</scope>
    <source>
        <strain evidence="1 2">2-15</strain>
    </source>
</reference>